<organism evidence="1 2">
    <name type="scientific">Pisolithus microcarpus 441</name>
    <dbReference type="NCBI Taxonomy" id="765257"/>
    <lineage>
        <taxon>Eukaryota</taxon>
        <taxon>Fungi</taxon>
        <taxon>Dikarya</taxon>
        <taxon>Basidiomycota</taxon>
        <taxon>Agaricomycotina</taxon>
        <taxon>Agaricomycetes</taxon>
        <taxon>Agaricomycetidae</taxon>
        <taxon>Boletales</taxon>
        <taxon>Sclerodermatineae</taxon>
        <taxon>Pisolithaceae</taxon>
        <taxon>Pisolithus</taxon>
    </lineage>
</organism>
<proteinExistence type="predicted"/>
<protein>
    <submittedName>
        <fullName evidence="1">Uncharacterized protein</fullName>
    </submittedName>
</protein>
<reference evidence="2" key="2">
    <citation type="submission" date="2015-01" db="EMBL/GenBank/DDBJ databases">
        <title>Evolutionary Origins and Diversification of the Mycorrhizal Mutualists.</title>
        <authorList>
            <consortium name="DOE Joint Genome Institute"/>
            <consortium name="Mycorrhizal Genomics Consortium"/>
            <person name="Kohler A."/>
            <person name="Kuo A."/>
            <person name="Nagy L.G."/>
            <person name="Floudas D."/>
            <person name="Copeland A."/>
            <person name="Barry K.W."/>
            <person name="Cichocki N."/>
            <person name="Veneault-Fourrey C."/>
            <person name="LaButti K."/>
            <person name="Lindquist E.A."/>
            <person name="Lipzen A."/>
            <person name="Lundell T."/>
            <person name="Morin E."/>
            <person name="Murat C."/>
            <person name="Riley R."/>
            <person name="Ohm R."/>
            <person name="Sun H."/>
            <person name="Tunlid A."/>
            <person name="Henrissat B."/>
            <person name="Grigoriev I.V."/>
            <person name="Hibbett D.S."/>
            <person name="Martin F."/>
        </authorList>
    </citation>
    <scope>NUCLEOTIDE SEQUENCE [LARGE SCALE GENOMIC DNA]</scope>
    <source>
        <strain evidence="2">441</strain>
    </source>
</reference>
<evidence type="ECO:0000313" key="1">
    <source>
        <dbReference type="EMBL" id="KIK10617.1"/>
    </source>
</evidence>
<gene>
    <name evidence="1" type="ORF">PISMIDRAFT_20233</name>
</gene>
<accession>A0A0C9YJS5</accession>
<dbReference type="HOGENOM" id="CLU_2432951_0_0_1"/>
<name>A0A0C9YJS5_9AGAM</name>
<evidence type="ECO:0000313" key="2">
    <source>
        <dbReference type="Proteomes" id="UP000054018"/>
    </source>
</evidence>
<dbReference type="AlphaFoldDB" id="A0A0C9YJS5"/>
<keyword evidence="2" id="KW-1185">Reference proteome</keyword>
<dbReference type="EMBL" id="KN834528">
    <property type="protein sequence ID" value="KIK10617.1"/>
    <property type="molecule type" value="Genomic_DNA"/>
</dbReference>
<feature type="non-terminal residue" evidence="1">
    <location>
        <position position="91"/>
    </location>
</feature>
<sequence>DEDIWGVTDLLGADLQDLSLEPEQIALSDVLGVGLLDDQDELKPEPKTSSQVSLKWEIPGELDIDCIIDLKLSVDLPAITALIVWAPASFP</sequence>
<reference evidence="1 2" key="1">
    <citation type="submission" date="2014-04" db="EMBL/GenBank/DDBJ databases">
        <authorList>
            <consortium name="DOE Joint Genome Institute"/>
            <person name="Kuo A."/>
            <person name="Kohler A."/>
            <person name="Costa M.D."/>
            <person name="Nagy L.G."/>
            <person name="Floudas D."/>
            <person name="Copeland A."/>
            <person name="Barry K.W."/>
            <person name="Cichocki N."/>
            <person name="Veneault-Fourrey C."/>
            <person name="LaButti K."/>
            <person name="Lindquist E.A."/>
            <person name="Lipzen A."/>
            <person name="Lundell T."/>
            <person name="Morin E."/>
            <person name="Murat C."/>
            <person name="Sun H."/>
            <person name="Tunlid A."/>
            <person name="Henrissat B."/>
            <person name="Grigoriev I.V."/>
            <person name="Hibbett D.S."/>
            <person name="Martin F."/>
            <person name="Nordberg H.P."/>
            <person name="Cantor M.N."/>
            <person name="Hua S.X."/>
        </authorList>
    </citation>
    <scope>NUCLEOTIDE SEQUENCE [LARGE SCALE GENOMIC DNA]</scope>
    <source>
        <strain evidence="1 2">441</strain>
    </source>
</reference>
<dbReference type="Proteomes" id="UP000054018">
    <property type="component" value="Unassembled WGS sequence"/>
</dbReference>